<keyword evidence="2" id="KW-1185">Reference proteome</keyword>
<organism evidence="1 2">
    <name type="scientific">Acorus gramineus</name>
    <name type="common">Dwarf sweet flag</name>
    <dbReference type="NCBI Taxonomy" id="55184"/>
    <lineage>
        <taxon>Eukaryota</taxon>
        <taxon>Viridiplantae</taxon>
        <taxon>Streptophyta</taxon>
        <taxon>Embryophyta</taxon>
        <taxon>Tracheophyta</taxon>
        <taxon>Spermatophyta</taxon>
        <taxon>Magnoliopsida</taxon>
        <taxon>Liliopsida</taxon>
        <taxon>Acoraceae</taxon>
        <taxon>Acorus</taxon>
    </lineage>
</organism>
<dbReference type="Proteomes" id="UP001179952">
    <property type="component" value="Unassembled WGS sequence"/>
</dbReference>
<protein>
    <submittedName>
        <fullName evidence="1">Uncharacterized protein</fullName>
    </submittedName>
</protein>
<proteinExistence type="predicted"/>
<reference evidence="1" key="1">
    <citation type="journal article" date="2023" name="Nat. Commun.">
        <title>Diploid and tetraploid genomes of Acorus and the evolution of monocots.</title>
        <authorList>
            <person name="Ma L."/>
            <person name="Liu K.W."/>
            <person name="Li Z."/>
            <person name="Hsiao Y.Y."/>
            <person name="Qi Y."/>
            <person name="Fu T."/>
            <person name="Tang G.D."/>
            <person name="Zhang D."/>
            <person name="Sun W.H."/>
            <person name="Liu D.K."/>
            <person name="Li Y."/>
            <person name="Chen G.Z."/>
            <person name="Liu X.D."/>
            <person name="Liao X.Y."/>
            <person name="Jiang Y.T."/>
            <person name="Yu X."/>
            <person name="Hao Y."/>
            <person name="Huang J."/>
            <person name="Zhao X.W."/>
            <person name="Ke S."/>
            <person name="Chen Y.Y."/>
            <person name="Wu W.L."/>
            <person name="Hsu J.L."/>
            <person name="Lin Y.F."/>
            <person name="Huang M.D."/>
            <person name="Li C.Y."/>
            <person name="Huang L."/>
            <person name="Wang Z.W."/>
            <person name="Zhao X."/>
            <person name="Zhong W.Y."/>
            <person name="Peng D.H."/>
            <person name="Ahmad S."/>
            <person name="Lan S."/>
            <person name="Zhang J.S."/>
            <person name="Tsai W.C."/>
            <person name="Van de Peer Y."/>
            <person name="Liu Z.J."/>
        </authorList>
    </citation>
    <scope>NUCLEOTIDE SEQUENCE</scope>
    <source>
        <strain evidence="1">SCP</strain>
    </source>
</reference>
<dbReference type="AlphaFoldDB" id="A0AAV8ZYI2"/>
<evidence type="ECO:0000313" key="2">
    <source>
        <dbReference type="Proteomes" id="UP001179952"/>
    </source>
</evidence>
<comment type="caution">
    <text evidence="1">The sequence shown here is derived from an EMBL/GenBank/DDBJ whole genome shotgun (WGS) entry which is preliminary data.</text>
</comment>
<dbReference type="EMBL" id="JAUJYN010000045">
    <property type="protein sequence ID" value="KAK1257382.1"/>
    <property type="molecule type" value="Genomic_DNA"/>
</dbReference>
<gene>
    <name evidence="1" type="ORF">QJS04_geneDACA023606</name>
</gene>
<evidence type="ECO:0000313" key="1">
    <source>
        <dbReference type="EMBL" id="KAK1257382.1"/>
    </source>
</evidence>
<accession>A0AAV8ZYI2</accession>
<sequence>MTDSKPLPRMTHQTRFSEIKINMKKETENPLFTDSKSLIKDDLLLTLGIRREDQAKAPPHLARLFI</sequence>
<name>A0AAV8ZYI2_ACOGR</name>
<reference evidence="1" key="2">
    <citation type="submission" date="2023-06" db="EMBL/GenBank/DDBJ databases">
        <authorList>
            <person name="Ma L."/>
            <person name="Liu K.-W."/>
            <person name="Li Z."/>
            <person name="Hsiao Y.-Y."/>
            <person name="Qi Y."/>
            <person name="Fu T."/>
            <person name="Tang G."/>
            <person name="Zhang D."/>
            <person name="Sun W.-H."/>
            <person name="Liu D.-K."/>
            <person name="Li Y."/>
            <person name="Chen G.-Z."/>
            <person name="Liu X.-D."/>
            <person name="Liao X.-Y."/>
            <person name="Jiang Y.-T."/>
            <person name="Yu X."/>
            <person name="Hao Y."/>
            <person name="Huang J."/>
            <person name="Zhao X.-W."/>
            <person name="Ke S."/>
            <person name="Chen Y.-Y."/>
            <person name="Wu W.-L."/>
            <person name="Hsu J.-L."/>
            <person name="Lin Y.-F."/>
            <person name="Huang M.-D."/>
            <person name="Li C.-Y."/>
            <person name="Huang L."/>
            <person name="Wang Z.-W."/>
            <person name="Zhao X."/>
            <person name="Zhong W.-Y."/>
            <person name="Peng D.-H."/>
            <person name="Ahmad S."/>
            <person name="Lan S."/>
            <person name="Zhang J.-S."/>
            <person name="Tsai W.-C."/>
            <person name="Van De Peer Y."/>
            <person name="Liu Z.-J."/>
        </authorList>
    </citation>
    <scope>NUCLEOTIDE SEQUENCE</scope>
    <source>
        <strain evidence="1">SCP</strain>
        <tissue evidence="1">Leaves</tissue>
    </source>
</reference>